<dbReference type="PROSITE" id="PS50888">
    <property type="entry name" value="BHLH"/>
    <property type="match status" value="1"/>
</dbReference>
<sequence length="2715" mass="296656">MLLQDDDFDRNKCLILDENYHNHQQHHQRHYNQQQQQSHNQQNHHHHSSINNHDHHQNHHHNNNDQQRRRQQEEEEKDQRHQQQQHKEAEIETRQQQHQRRRRREQENHCENSEKDSEDEGNYIEELAELISAAGNFNEMNSLSVKPDKCAILQETVKQIQNINKQNLTTDDLQASEVSSSKPNILPPDLNSLLLDALDCFLFTLNADGYVEYISENVNQYLKFTQSEVINKSIFDILHPDDHPRFNALLLPMAIGNNGRRLSLNNNNVNNSQCWPSSTTANNNINSGTNNNSNSSSSMLDQSQLIRNNNNNNNENSSSTLTTNSTNSFSSSSLNQNLSTTSSNNTSTSLSSNQSHQQQNSIHLTGNLATSGTTNVSSGSTNQSANQSSSSLNPNTCSGSTSSSSSSSSSLIGTLTSLNQSSNHNEFNSFNSRFLVKSEGLMHSSENDDDDYGDENFGDDELSTRDNDDFLDSLNFDDNEALAQNDDSSVLDSDLAAVLDAAQAESSSSSTMSMAKLNHSNQVIAKQKQRLLLLKQQKRKQKLQQKESSNLESCLPQYELMQVNTKFISNSESKQIDSLSTTLSLNNSTFVGFSSPGTAGGHQMTEDSRVLCVARRLPNSEQQSSGNSGQTKCQIKHFSTRLDMYGCVTHVDWSTLSSNNIQIQRQISHLQNNLKANRLFHDSVHKDDLNKVQQHLKDAIINAGGSSPAAVSKSYRLKVGPDQYAKVLTKTKLLKNNFMMSKHTIFFEQNSLSPVKKEEDDQSIIENRSNTNLSGNFNNVGGNHNIGSSPAATQVSNEQPNRTTSSNDSLQQTTSSSSQSMSTTNNPQQHDSSTTQQNLHQQHQFSSSTASTSGLSACVTSSGMLNSNHQITTNPMMQNHQWSNNQFQQPQAPPDLSSSSSSSMQMQQSNVAYSSASQFNNPLTTLTSSASSSSTAVSATPTVIDLNLDDFDEMFSNRWEFSDTNPSSNAMIRQQEEPTTTVENIALSSSSLSFSSSLVNPRQIYTSVPFTSSMSMMINTSAANGNPQQMTMISSQPQMFSSSNSTIGGNNSVQQGITVQSSFGIGQLGQNNQQQMIMTSANNSDQQQHRVIMDDKLRNLLTSGPNSSLGIGTLDNDQVSEFSSNDNNILSHQNNKNNKTSSVQHSSNNSNSSDNILRELLDNADDLNIGAGDLTGDIRTSSNDESESTLSHLSGCNSSSTTTTNTASIGSASSFVDLLNDTKSMIVKSSNQLTMTTATNTTASSSSNNMLRMLLNDDDCVKSTTNQSTRGMKLANVNKNSQNDVLVEHLLKDQQHLPQDSSNTTPGNNQKSTFELNSLLSSNNENGCAMQQQQQQYNFNLNKRKSPFDQNEVYQMQDSESKRMAIGLANITTSTSSNSVGVVNNTKTTHKLLAYQNPMLASMLAKTPTSLPEEKIQTIPPSMISSTPDIKLPPNLDKKIIPTPPTTGTNTIQSTQQIQQTHSNQHQQHHITLHQANSMQQQQPIQNIQLQIQQHAQQQQHLITTIVPGSSTSMVSAPIAIKSGQQQQQIYHTNQSQLQQQIKQQQQIAAGGNLVQRLQLRQQQINNNSDLQQLLQQQLQQQQQQQQQPVLQPQTTMSVGQQIVQQQQLQLKQQQQQQQQTGTGQQATNFLTQILTTASNNPQPTSNNVLGSANNCGTMVGNTMISKGGMLTLTATTNQCVTMLRNVSKIQQQQGATMTIQPQSVTQQQPIGVGFIHTLSGGQQQLSSQQHAIVTHQQQISTNPQQQITTTAPVIASQSNHHNLAPNNSNNNAGLMNDSIDLEDPALISQILDEVIELQDDTMIGVNASSTSLIVNNVNQLNNNPNNNGAVGVGNVMNINNQPSLSSLLSNTANMANVSGGNACNITTTVNRRINNDIGLIASGLADSTGSLTQVNSITTNEQQAISEIRKELMKVENQQNVNTANHQIFSSNNSQPPTPQSPMLTNVIGSQSSIQQQHSVLSAGQQQQVPPPNYQPPPSYPQVSNTFINNNPQPSISSQVNRVMSQSSATMQQLMQQQRANVSMMNSRIGQQQQSNAAVMQRVAAMQQVSGTGNTYLVGPTTTATNTGQQQQIQFVRMSKGAVNSGLTGTQSIVLGQGPPNLNVAHKRLLMHQEQQDFNVKPSDGGFDINGLNSINNTVAPNVQITVKPRQAMPSQQQATAQQDIIVTQMSPRYVIGSNNNTSGNIQVPSTPPILPQSPAPGSTQVLSPSPVQGPTSTGVVSRGNNNGPVSYNHSVSYTTSPQTTLATASCGNGQQVPSPFSSTNHMSPGHFVTGNSNMTTSASPSPAPPQSPMLVPSPQSVNNQPITQISWQQQASPAASAPNRISSGNHNVPSPAQQVLSPSGPPTMPKSPVTAPNLVSIQQQTNPMLNAQLSSVGLQRFSRSTRPQGPRFFPSRQGQFSMQATAVQQQPQNNGDLTQQFISQQNHHQQQQQQPMTISNIPHLVQPRRLTLRMPIQTQQIQQQQQQSFTINTQTNVKLSIQSQQQITASVVDNSFVGISGANNGNKISPTSAMFSQQQPQISQQINLNDLSGFDNHDGLVNVTSSGNNVLSINDNRLSTQSNTKPTSDYVKQKLNSFVSERSSNVQQQQHQVILQQQQSQTSVPTSQQQILIQQPNTPQQSTPNNSTSLSMEEASYVEFEDSFFDQFVETSNSATTNSINMVTITGNQLTQGQQIVGTNNDSTIGRSNSMENDQNQGSSLLQQLLSHDSGNS</sequence>
<feature type="compositionally biased region" description="Low complexity" evidence="2">
    <location>
        <begin position="2294"/>
        <end position="2303"/>
    </location>
</feature>
<reference evidence="5 6" key="1">
    <citation type="journal article" date="2018" name="J. Allergy Clin. Immunol.">
        <title>High-quality assembly of Dermatophagoides pteronyssinus genome and transcriptome reveals a wide range of novel allergens.</title>
        <authorList>
            <person name="Liu X.Y."/>
            <person name="Yang K.Y."/>
            <person name="Wang M.Q."/>
            <person name="Kwok J.S."/>
            <person name="Zeng X."/>
            <person name="Yang Z."/>
            <person name="Xiao X.J."/>
            <person name="Lau C.P."/>
            <person name="Li Y."/>
            <person name="Huang Z.M."/>
            <person name="Ba J.G."/>
            <person name="Yim A.K."/>
            <person name="Ouyang C.Y."/>
            <person name="Ngai S.M."/>
            <person name="Chan T.F."/>
            <person name="Leung E.L."/>
            <person name="Liu L."/>
            <person name="Liu Z.G."/>
            <person name="Tsui S.K."/>
        </authorList>
    </citation>
    <scope>NUCLEOTIDE SEQUENCE [LARGE SCALE GENOMIC DNA]</scope>
    <source>
        <strain evidence="5">Derp</strain>
    </source>
</reference>
<feature type="compositionally biased region" description="Polar residues" evidence="2">
    <location>
        <begin position="2680"/>
        <end position="2694"/>
    </location>
</feature>
<feature type="compositionally biased region" description="Low complexity" evidence="2">
    <location>
        <begin position="2277"/>
        <end position="2286"/>
    </location>
</feature>
<dbReference type="Pfam" id="PF23172">
    <property type="entry name" value="bHLH_NCOA"/>
    <property type="match status" value="1"/>
</dbReference>
<feature type="compositionally biased region" description="Low complexity" evidence="2">
    <location>
        <begin position="803"/>
        <end position="829"/>
    </location>
</feature>
<feature type="compositionally biased region" description="Polar residues" evidence="2">
    <location>
        <begin position="768"/>
        <end position="802"/>
    </location>
</feature>
<feature type="compositionally biased region" description="Pro residues" evidence="2">
    <location>
        <begin position="1970"/>
        <end position="1981"/>
    </location>
</feature>
<feature type="compositionally biased region" description="Polar residues" evidence="2">
    <location>
        <begin position="2248"/>
        <end position="2268"/>
    </location>
</feature>
<dbReference type="InterPro" id="IPR017426">
    <property type="entry name" value="Nuclear_rcpt_coactivator"/>
</dbReference>
<dbReference type="SUPFAM" id="SSF55785">
    <property type="entry name" value="PYP-like sensor domain (PAS domain)"/>
    <property type="match status" value="1"/>
</dbReference>
<organism evidence="5 6">
    <name type="scientific">Dermatophagoides pteronyssinus</name>
    <name type="common">European house dust mite</name>
    <dbReference type="NCBI Taxonomy" id="6956"/>
    <lineage>
        <taxon>Eukaryota</taxon>
        <taxon>Metazoa</taxon>
        <taxon>Ecdysozoa</taxon>
        <taxon>Arthropoda</taxon>
        <taxon>Chelicerata</taxon>
        <taxon>Arachnida</taxon>
        <taxon>Acari</taxon>
        <taxon>Acariformes</taxon>
        <taxon>Sarcoptiformes</taxon>
        <taxon>Astigmata</taxon>
        <taxon>Psoroptidia</taxon>
        <taxon>Analgoidea</taxon>
        <taxon>Pyroglyphidae</taxon>
        <taxon>Dermatophagoidinae</taxon>
        <taxon>Dermatophagoides</taxon>
    </lineage>
</organism>
<feature type="region of interest" description="Disordered" evidence="2">
    <location>
        <begin position="1122"/>
        <end position="1154"/>
    </location>
</feature>
<feature type="compositionally biased region" description="Low complexity" evidence="2">
    <location>
        <begin position="1141"/>
        <end position="1154"/>
    </location>
</feature>
<evidence type="ECO:0000259" key="4">
    <source>
        <dbReference type="PROSITE" id="PS50888"/>
    </source>
</evidence>
<evidence type="ECO:0000313" key="5">
    <source>
        <dbReference type="EMBL" id="KAH9421074.1"/>
    </source>
</evidence>
<feature type="region of interest" description="Disordered" evidence="2">
    <location>
        <begin position="1178"/>
        <end position="1205"/>
    </location>
</feature>
<feature type="compositionally biased region" description="Low complexity" evidence="2">
    <location>
        <begin position="2608"/>
        <end position="2631"/>
    </location>
</feature>
<feature type="compositionally biased region" description="Low complexity" evidence="2">
    <location>
        <begin position="31"/>
        <end position="41"/>
    </location>
</feature>
<feature type="compositionally biased region" description="Polar residues" evidence="2">
    <location>
        <begin position="2201"/>
        <end position="2234"/>
    </location>
</feature>
<feature type="region of interest" description="Disordered" evidence="2">
    <location>
        <begin position="23"/>
        <end position="121"/>
    </location>
</feature>
<dbReference type="InterPro" id="IPR035965">
    <property type="entry name" value="PAS-like_dom_sf"/>
</dbReference>
<evidence type="ECO:0000256" key="2">
    <source>
        <dbReference type="SAM" id="MobiDB-lite"/>
    </source>
</evidence>
<feature type="domain" description="PAS" evidence="3">
    <location>
        <begin position="194"/>
        <end position="258"/>
    </location>
</feature>
<feature type="compositionally biased region" description="Low complexity" evidence="2">
    <location>
        <begin position="273"/>
        <end position="361"/>
    </location>
</feature>
<feature type="region of interest" description="Disordered" evidence="2">
    <location>
        <begin position="1928"/>
        <end position="1947"/>
    </location>
</feature>
<feature type="compositionally biased region" description="Low complexity" evidence="2">
    <location>
        <begin position="2695"/>
        <end position="2715"/>
    </location>
</feature>
<feature type="compositionally biased region" description="Low complexity" evidence="2">
    <location>
        <begin position="2314"/>
        <end position="2324"/>
    </location>
</feature>
<feature type="compositionally biased region" description="Polar residues" evidence="2">
    <location>
        <begin position="1178"/>
        <end position="1192"/>
    </location>
</feature>
<dbReference type="Gene3D" id="4.10.280.10">
    <property type="entry name" value="Helix-loop-helix DNA-binding domain"/>
    <property type="match status" value="1"/>
</dbReference>
<dbReference type="PANTHER" id="PTHR10684">
    <property type="entry name" value="NUCLEAR RECEPTOR COACTIVATOR"/>
    <property type="match status" value="1"/>
</dbReference>
<reference evidence="5 6" key="2">
    <citation type="journal article" date="2022" name="Mol. Biol. Evol.">
        <title>Comparative Genomics Reveals Insights into the Divergent Evolution of Astigmatic Mites and Household Pest Adaptations.</title>
        <authorList>
            <person name="Xiong Q."/>
            <person name="Wan A.T."/>
            <person name="Liu X."/>
            <person name="Fung C.S."/>
            <person name="Xiao X."/>
            <person name="Malainual N."/>
            <person name="Hou J."/>
            <person name="Wang L."/>
            <person name="Wang M."/>
            <person name="Yang K.Y."/>
            <person name="Cui Y."/>
            <person name="Leung E.L."/>
            <person name="Nong W."/>
            <person name="Shin S.K."/>
            <person name="Au S.W."/>
            <person name="Jeong K.Y."/>
            <person name="Chew F.T."/>
            <person name="Hui J.H."/>
            <person name="Leung T.F."/>
            <person name="Tungtrongchitr A."/>
            <person name="Zhong N."/>
            <person name="Liu Z."/>
            <person name="Tsui S.K."/>
        </authorList>
    </citation>
    <scope>NUCLEOTIDE SEQUENCE [LARGE SCALE GENOMIC DNA]</scope>
    <source>
        <strain evidence="5">Derp</strain>
    </source>
</reference>
<dbReference type="CDD" id="cd00130">
    <property type="entry name" value="PAS"/>
    <property type="match status" value="1"/>
</dbReference>
<dbReference type="PANTHER" id="PTHR10684:SF4">
    <property type="entry name" value="TAIMAN, ISOFORM G"/>
    <property type="match status" value="1"/>
</dbReference>
<dbReference type="InterPro" id="IPR013767">
    <property type="entry name" value="PAS_fold"/>
</dbReference>
<dbReference type="InterPro" id="IPR000014">
    <property type="entry name" value="PAS"/>
</dbReference>
<feature type="compositionally biased region" description="Acidic residues" evidence="2">
    <location>
        <begin position="447"/>
        <end position="461"/>
    </location>
</feature>
<feature type="compositionally biased region" description="Polar residues" evidence="2">
    <location>
        <begin position="2304"/>
        <end position="2313"/>
    </location>
</feature>
<dbReference type="Proteomes" id="UP000887458">
    <property type="component" value="Unassembled WGS sequence"/>
</dbReference>
<feature type="region of interest" description="Disordered" evidence="2">
    <location>
        <begin position="2177"/>
        <end position="2234"/>
    </location>
</feature>
<feature type="region of interest" description="Disordered" evidence="2">
    <location>
        <begin position="443"/>
        <end position="469"/>
    </location>
</feature>
<feature type="region of interest" description="Disordered" evidence="2">
    <location>
        <begin position="1952"/>
        <end position="1994"/>
    </location>
</feature>
<accession>A0ABQ8JEN6</accession>
<feature type="compositionally biased region" description="Low complexity" evidence="2">
    <location>
        <begin position="1194"/>
        <end position="1205"/>
    </location>
</feature>
<feature type="region of interest" description="Disordered" evidence="2">
    <location>
        <begin position="273"/>
        <end position="412"/>
    </location>
</feature>
<feature type="coiled-coil region" evidence="1">
    <location>
        <begin position="1561"/>
        <end position="1588"/>
    </location>
</feature>
<dbReference type="SMART" id="SM00091">
    <property type="entry name" value="PAS"/>
    <property type="match status" value="1"/>
</dbReference>
<protein>
    <submittedName>
        <fullName evidence="5">Uncharacterized protein</fullName>
    </submittedName>
</protein>
<keyword evidence="6" id="KW-1185">Reference proteome</keyword>
<feature type="region of interest" description="Disordered" evidence="2">
    <location>
        <begin position="2680"/>
        <end position="2715"/>
    </location>
</feature>
<keyword evidence="1" id="KW-0175">Coiled coil</keyword>
<feature type="compositionally biased region" description="Basic and acidic residues" evidence="2">
    <location>
        <begin position="62"/>
        <end position="95"/>
    </location>
</feature>
<comment type="caution">
    <text evidence="5">The sequence shown here is derived from an EMBL/GenBank/DDBJ whole genome shotgun (WGS) entry which is preliminary data.</text>
</comment>
<evidence type="ECO:0000256" key="1">
    <source>
        <dbReference type="SAM" id="Coils"/>
    </source>
</evidence>
<feature type="compositionally biased region" description="Low complexity" evidence="2">
    <location>
        <begin position="370"/>
        <end position="412"/>
    </location>
</feature>
<evidence type="ECO:0000313" key="6">
    <source>
        <dbReference type="Proteomes" id="UP000887458"/>
    </source>
</evidence>
<dbReference type="InterPro" id="IPR011598">
    <property type="entry name" value="bHLH_dom"/>
</dbReference>
<dbReference type="Gene3D" id="3.30.450.20">
    <property type="entry name" value="PAS domain"/>
    <property type="match status" value="2"/>
</dbReference>
<feature type="domain" description="BHLH" evidence="4">
    <location>
        <begin position="104"/>
        <end position="163"/>
    </location>
</feature>
<dbReference type="InterPro" id="IPR056193">
    <property type="entry name" value="bHLH_NCOA1-3"/>
</dbReference>
<proteinExistence type="predicted"/>
<gene>
    <name evidence="5" type="ORF">DERP_001516</name>
</gene>
<feature type="compositionally biased region" description="Polar residues" evidence="2">
    <location>
        <begin position="2325"/>
        <end position="2343"/>
    </location>
</feature>
<dbReference type="Pfam" id="PF00989">
    <property type="entry name" value="PAS"/>
    <property type="match status" value="1"/>
</dbReference>
<feature type="compositionally biased region" description="Polar residues" evidence="2">
    <location>
        <begin position="830"/>
        <end position="845"/>
    </location>
</feature>
<feature type="compositionally biased region" description="Pro residues" evidence="2">
    <location>
        <begin position="2191"/>
        <end position="2200"/>
    </location>
</feature>
<dbReference type="InterPro" id="IPR036638">
    <property type="entry name" value="HLH_DNA-bd_sf"/>
</dbReference>
<feature type="region of interest" description="Disordered" evidence="2">
    <location>
        <begin position="885"/>
        <end position="909"/>
    </location>
</feature>
<evidence type="ECO:0000259" key="3">
    <source>
        <dbReference type="PROSITE" id="PS50112"/>
    </source>
</evidence>
<dbReference type="PROSITE" id="PS50112">
    <property type="entry name" value="PAS"/>
    <property type="match status" value="1"/>
</dbReference>
<name>A0ABQ8JEN6_DERPT</name>
<feature type="region of interest" description="Disordered" evidence="2">
    <location>
        <begin position="2608"/>
        <end position="2633"/>
    </location>
</feature>
<dbReference type="EMBL" id="NJHN03000047">
    <property type="protein sequence ID" value="KAH9421074.1"/>
    <property type="molecule type" value="Genomic_DNA"/>
</dbReference>
<feature type="region of interest" description="Disordered" evidence="2">
    <location>
        <begin position="768"/>
        <end position="853"/>
    </location>
</feature>
<feature type="compositionally biased region" description="Polar residues" evidence="2">
    <location>
        <begin position="1122"/>
        <end position="1140"/>
    </location>
</feature>
<feature type="region of interest" description="Disordered" evidence="2">
    <location>
        <begin position="2248"/>
        <end position="2356"/>
    </location>
</feature>
<feature type="compositionally biased region" description="Polar residues" evidence="2">
    <location>
        <begin position="2177"/>
        <end position="2190"/>
    </location>
</feature>
<feature type="compositionally biased region" description="Basic and acidic residues" evidence="2">
    <location>
        <begin position="104"/>
        <end position="115"/>
    </location>
</feature>
<feature type="compositionally biased region" description="Low complexity" evidence="2">
    <location>
        <begin position="897"/>
        <end position="909"/>
    </location>
</feature>